<evidence type="ECO:0000259" key="11">
    <source>
        <dbReference type="Pfam" id="PF00590"/>
    </source>
</evidence>
<evidence type="ECO:0000256" key="9">
    <source>
        <dbReference type="ARBA" id="ARBA00060548"/>
    </source>
</evidence>
<dbReference type="SUPFAM" id="SSF53790">
    <property type="entry name" value="Tetrapyrrole methylase"/>
    <property type="match status" value="1"/>
</dbReference>
<dbReference type="InterPro" id="IPR006366">
    <property type="entry name" value="CobA/CysG_C"/>
</dbReference>
<dbReference type="CDD" id="cd11642">
    <property type="entry name" value="SUMT"/>
    <property type="match status" value="1"/>
</dbReference>
<protein>
    <recommendedName>
        <fullName evidence="2">uroporphyrinogen-III C-methyltransferase</fullName>
        <ecNumber evidence="2">2.1.1.107</ecNumber>
    </recommendedName>
</protein>
<dbReference type="PROSITE" id="PS00840">
    <property type="entry name" value="SUMT_2"/>
    <property type="match status" value="1"/>
</dbReference>
<dbReference type="InterPro" id="IPR050161">
    <property type="entry name" value="Siro_Cobalamin_biosynth"/>
</dbReference>
<keyword evidence="7" id="KW-0627">Porphyrin biosynthesis</keyword>
<evidence type="ECO:0000256" key="5">
    <source>
        <dbReference type="ARBA" id="ARBA00022679"/>
    </source>
</evidence>
<dbReference type="GO" id="GO:0032259">
    <property type="term" value="P:methylation"/>
    <property type="evidence" value="ECO:0007669"/>
    <property type="project" value="UniProtKB-KW"/>
</dbReference>
<evidence type="ECO:0000256" key="6">
    <source>
        <dbReference type="ARBA" id="ARBA00022691"/>
    </source>
</evidence>
<evidence type="ECO:0000256" key="10">
    <source>
        <dbReference type="RuleBase" id="RU003960"/>
    </source>
</evidence>
<comment type="pathway">
    <text evidence="8">Porphyrin-containing compound metabolism; siroheme biosynthesis; precorrin-2 from uroporphyrinogen III: step 1/1.</text>
</comment>
<dbReference type="FunFam" id="3.30.950.10:FF:000001">
    <property type="entry name" value="Siroheme synthase"/>
    <property type="match status" value="1"/>
</dbReference>
<dbReference type="EC" id="2.1.1.107" evidence="2"/>
<dbReference type="InterPro" id="IPR014777">
    <property type="entry name" value="4pyrrole_Mease_sub1"/>
</dbReference>
<dbReference type="NCBIfam" id="NF004790">
    <property type="entry name" value="PRK06136.1"/>
    <property type="match status" value="1"/>
</dbReference>
<evidence type="ECO:0000256" key="7">
    <source>
        <dbReference type="ARBA" id="ARBA00023244"/>
    </source>
</evidence>
<accession>A0A916J228</accession>
<dbReference type="Gene3D" id="3.30.950.10">
    <property type="entry name" value="Methyltransferase, Cobalt-precorrin-4 Transmethylase, Domain 2"/>
    <property type="match status" value="1"/>
</dbReference>
<proteinExistence type="inferred from homology"/>
<dbReference type="PANTHER" id="PTHR45790">
    <property type="entry name" value="SIROHEME SYNTHASE-RELATED"/>
    <property type="match status" value="1"/>
</dbReference>
<dbReference type="Proteomes" id="UP000742786">
    <property type="component" value="Unassembled WGS sequence"/>
</dbReference>
<evidence type="ECO:0000256" key="3">
    <source>
        <dbReference type="ARBA" id="ARBA00022573"/>
    </source>
</evidence>
<organism evidence="12 13">
    <name type="scientific">Georgfuchsia toluolica</name>
    <dbReference type="NCBI Taxonomy" id="424218"/>
    <lineage>
        <taxon>Bacteria</taxon>
        <taxon>Pseudomonadati</taxon>
        <taxon>Pseudomonadota</taxon>
        <taxon>Betaproteobacteria</taxon>
        <taxon>Nitrosomonadales</taxon>
        <taxon>Sterolibacteriaceae</taxon>
        <taxon>Georgfuchsia</taxon>
    </lineage>
</organism>
<dbReference type="InterPro" id="IPR014776">
    <property type="entry name" value="4pyrrole_Mease_sub2"/>
</dbReference>
<dbReference type="InterPro" id="IPR035996">
    <property type="entry name" value="4pyrrol_Methylase_sf"/>
</dbReference>
<keyword evidence="6" id="KW-0949">S-adenosyl-L-methionine</keyword>
<dbReference type="Gene3D" id="3.40.1010.10">
    <property type="entry name" value="Cobalt-precorrin-4 Transmethylase, Domain 1"/>
    <property type="match status" value="1"/>
</dbReference>
<comment type="pathway">
    <text evidence="9">Cofactor biosynthesis; adenosylcobalamin biosynthesis; precorrin-2 from uroporphyrinogen III: step 1/1.</text>
</comment>
<dbReference type="InterPro" id="IPR003043">
    <property type="entry name" value="Uropor_MeTrfase_CS"/>
</dbReference>
<keyword evidence="4 10" id="KW-0489">Methyltransferase</keyword>
<dbReference type="NCBIfam" id="TIGR01469">
    <property type="entry name" value="cobA_cysG_Cterm"/>
    <property type="match status" value="1"/>
</dbReference>
<dbReference type="Pfam" id="PF00590">
    <property type="entry name" value="TP_methylase"/>
    <property type="match status" value="1"/>
</dbReference>
<keyword evidence="13" id="KW-1185">Reference proteome</keyword>
<dbReference type="GO" id="GO:0009236">
    <property type="term" value="P:cobalamin biosynthetic process"/>
    <property type="evidence" value="ECO:0007669"/>
    <property type="project" value="UniProtKB-KW"/>
</dbReference>
<dbReference type="PANTHER" id="PTHR45790:SF1">
    <property type="entry name" value="SIROHEME SYNTHASE"/>
    <property type="match status" value="1"/>
</dbReference>
<dbReference type="GO" id="GO:0019354">
    <property type="term" value="P:siroheme biosynthetic process"/>
    <property type="evidence" value="ECO:0007669"/>
    <property type="project" value="InterPro"/>
</dbReference>
<feature type="domain" description="Tetrapyrrole methylase" evidence="11">
    <location>
        <begin position="13"/>
        <end position="223"/>
    </location>
</feature>
<evidence type="ECO:0000256" key="4">
    <source>
        <dbReference type="ARBA" id="ARBA00022603"/>
    </source>
</evidence>
<evidence type="ECO:0000313" key="12">
    <source>
        <dbReference type="EMBL" id="CAG4882552.1"/>
    </source>
</evidence>
<comment type="similarity">
    <text evidence="1 10">Belongs to the precorrin methyltransferase family.</text>
</comment>
<dbReference type="GO" id="GO:0004851">
    <property type="term" value="F:uroporphyrin-III C-methyltransferase activity"/>
    <property type="evidence" value="ECO:0007669"/>
    <property type="project" value="UniProtKB-EC"/>
</dbReference>
<evidence type="ECO:0000313" key="13">
    <source>
        <dbReference type="Proteomes" id="UP000742786"/>
    </source>
</evidence>
<dbReference type="FunFam" id="3.40.1010.10:FF:000001">
    <property type="entry name" value="Siroheme synthase"/>
    <property type="match status" value="1"/>
</dbReference>
<comment type="caution">
    <text evidence="12">The sequence shown here is derived from an EMBL/GenBank/DDBJ whole genome shotgun (WGS) entry which is preliminary data.</text>
</comment>
<reference evidence="12" key="1">
    <citation type="submission" date="2021-04" db="EMBL/GenBank/DDBJ databases">
        <authorList>
            <person name="Hornung B."/>
        </authorList>
    </citation>
    <scope>NUCLEOTIDE SEQUENCE</scope>
    <source>
        <strain evidence="12">G5G6</strain>
    </source>
</reference>
<evidence type="ECO:0000256" key="1">
    <source>
        <dbReference type="ARBA" id="ARBA00005879"/>
    </source>
</evidence>
<dbReference type="InterPro" id="IPR000878">
    <property type="entry name" value="4pyrrol_Mease"/>
</dbReference>
<name>A0A916J228_9PROT</name>
<evidence type="ECO:0000256" key="8">
    <source>
        <dbReference type="ARBA" id="ARBA00025705"/>
    </source>
</evidence>
<keyword evidence="5 10" id="KW-0808">Transferase</keyword>
<dbReference type="AlphaFoldDB" id="A0A916J228"/>
<gene>
    <name evidence="12" type="ORF">GTOL_10434</name>
</gene>
<dbReference type="PROSITE" id="PS00839">
    <property type="entry name" value="SUMT_1"/>
    <property type="match status" value="1"/>
</dbReference>
<keyword evidence="3" id="KW-0169">Cobalamin biosynthesis</keyword>
<sequence length="257" mass="27759">MDSKHTLGAIPGTVYLVGAGPGDPELLTLRAARLIGEADVVVYDYLVSPAILDLVLPNAERISAGKRRGRHTLPQHELNLLLVRLARENKRVVRLKGGDPYIFGRGGEEVETLFAHGIPFEVTPGITAASGVAAYAGIPLTHRDYAQACVFVTGHLKDDSINLDWPGLARRRQTVVIYMGLVGLPNLCAKLIEHGLPTDWPAAIVQQATTPKQRTITGTLATLPRLAAEAVLQAPTLIIVGEVVKLHDQLAWYPEQA</sequence>
<evidence type="ECO:0000256" key="2">
    <source>
        <dbReference type="ARBA" id="ARBA00012162"/>
    </source>
</evidence>
<dbReference type="EMBL" id="CAJQUM010000001">
    <property type="protein sequence ID" value="CAG4882552.1"/>
    <property type="molecule type" value="Genomic_DNA"/>
</dbReference>